<gene>
    <name evidence="1" type="ORF">PSDVSF_26520</name>
</gene>
<sequence>MKTLRIAETDFSQIELSEEALNQVAEALPEAVELLLGGKFKNVVAVGRAYKWKKGKALKEACIQVQVVEKVHSQLLSDETLIPSEIGGVITDVIEVGEIEFESLTDRVRPLQIGFSFGAKHEGIKSTGTLGVFATGEFNGQRNYYALSNNHVLANYNTFPTGTLVTQPGPDDGGGNGDIIGSLAAYEELDIHNDNLVDAAMAMVEVDDIPGTRPYVSQVVENITIGMAVLKNGRTTELTAGIIISDMCTTVKRDSHGNTYRMVDQVSASYLSAGGDSGSLVLNRADNKAVGLHWGASNAGVRYSCKMEHVLDALGVTLY</sequence>
<dbReference type="SUPFAM" id="SSF50494">
    <property type="entry name" value="Trypsin-like serine proteases"/>
    <property type="match status" value="1"/>
</dbReference>
<dbReference type="InterPro" id="IPR009003">
    <property type="entry name" value="Peptidase_S1_PA"/>
</dbReference>
<evidence type="ECO:0000313" key="1">
    <source>
        <dbReference type="EMBL" id="BCS89410.1"/>
    </source>
</evidence>
<dbReference type="Proteomes" id="UP001053296">
    <property type="component" value="Chromosome"/>
</dbReference>
<dbReference type="Gene3D" id="2.40.10.10">
    <property type="entry name" value="Trypsin-like serine proteases"/>
    <property type="match status" value="1"/>
</dbReference>
<protein>
    <recommendedName>
        <fullName evidence="3">Serine protease</fullName>
    </recommendedName>
</protein>
<dbReference type="EMBL" id="AP024485">
    <property type="protein sequence ID" value="BCS89410.1"/>
    <property type="molecule type" value="Genomic_DNA"/>
</dbReference>
<organism evidence="1 2">
    <name type="scientific">Pseudodesulfovibrio sediminis</name>
    <dbReference type="NCBI Taxonomy" id="2810563"/>
    <lineage>
        <taxon>Bacteria</taxon>
        <taxon>Pseudomonadati</taxon>
        <taxon>Thermodesulfobacteriota</taxon>
        <taxon>Desulfovibrionia</taxon>
        <taxon>Desulfovibrionales</taxon>
        <taxon>Desulfovibrionaceae</taxon>
    </lineage>
</organism>
<dbReference type="RefSeq" id="WP_229591384.1">
    <property type="nucleotide sequence ID" value="NZ_AP024485.1"/>
</dbReference>
<name>A0ABM7P8P8_9BACT</name>
<proteinExistence type="predicted"/>
<accession>A0ABM7P8P8</accession>
<reference evidence="1" key="1">
    <citation type="journal article" date="2022" name="Arch. Microbiol.">
        <title>Pseudodesulfovibrio sediminis sp. nov., a mesophilic and neutrophilic sulfate-reducing bacterium isolated from sediment of a brackish lake.</title>
        <authorList>
            <person name="Takahashi A."/>
            <person name="Kojima H."/>
            <person name="Watanabe M."/>
            <person name="Fukui M."/>
        </authorList>
    </citation>
    <scope>NUCLEOTIDE SEQUENCE</scope>
    <source>
        <strain evidence="1">SF6</strain>
    </source>
</reference>
<dbReference type="InterPro" id="IPR043504">
    <property type="entry name" value="Peptidase_S1_PA_chymotrypsin"/>
</dbReference>
<keyword evidence="2" id="KW-1185">Reference proteome</keyword>
<evidence type="ECO:0000313" key="2">
    <source>
        <dbReference type="Proteomes" id="UP001053296"/>
    </source>
</evidence>
<evidence type="ECO:0008006" key="3">
    <source>
        <dbReference type="Google" id="ProtNLM"/>
    </source>
</evidence>